<feature type="transmembrane region" description="Helical" evidence="1">
    <location>
        <begin position="48"/>
        <end position="74"/>
    </location>
</feature>
<dbReference type="Proteomes" id="UP000032300">
    <property type="component" value="Chromosome"/>
</dbReference>
<proteinExistence type="predicted"/>
<dbReference type="InterPro" id="IPR009937">
    <property type="entry name" value="Phage_holin_3_6"/>
</dbReference>
<evidence type="ECO:0000256" key="1">
    <source>
        <dbReference type="SAM" id="Phobius"/>
    </source>
</evidence>
<keyword evidence="1" id="KW-0812">Transmembrane</keyword>
<sequence length="113" mass="11742">MAEPDLSAEGLGELLGRLVEDGKGVARAEIGYYYAVFRSKLRDISAGLWMGAVALGLAMAAAIALIVGLVLTLTPIVGPGFATLIVVVVTGALAGLMAWLAWRHVKRALKGLP</sequence>
<evidence type="ECO:0000313" key="2">
    <source>
        <dbReference type="EMBL" id="AJP71498.1"/>
    </source>
</evidence>
<dbReference type="AlphaFoldDB" id="A0A7U4J769"/>
<dbReference type="Pfam" id="PF07332">
    <property type="entry name" value="Phage_holin_3_6"/>
    <property type="match status" value="1"/>
</dbReference>
<dbReference type="RefSeq" id="WP_044331154.1">
    <property type="nucleotide sequence ID" value="NZ_CP010836.1"/>
</dbReference>
<keyword evidence="1" id="KW-0472">Membrane</keyword>
<protein>
    <recommendedName>
        <fullName evidence="4">Phage holin family protein</fullName>
    </recommendedName>
</protein>
<reference evidence="2 3" key="1">
    <citation type="journal article" date="2015" name="Int. J. Syst. Evol. Microbiol.">
        <title>Sphingomonas hengshuiensis sp. nov., isolated from lake wetland.</title>
        <authorList>
            <person name="Wei S."/>
            <person name="Wang T."/>
            <person name="Liu H."/>
            <person name="Zhang C."/>
            <person name="Guo J."/>
            <person name="Wang Q."/>
            <person name="Liang K."/>
            <person name="Zhang Z."/>
        </authorList>
    </citation>
    <scope>NUCLEOTIDE SEQUENCE [LARGE SCALE GENOMIC DNA]</scope>
    <source>
        <strain evidence="2 3">WHSC-8</strain>
    </source>
</reference>
<name>A0A7U4J769_9SPHN</name>
<evidence type="ECO:0008006" key="4">
    <source>
        <dbReference type="Google" id="ProtNLM"/>
    </source>
</evidence>
<reference evidence="2 3" key="2">
    <citation type="submission" date="2015-02" db="EMBL/GenBank/DDBJ databases">
        <title>The complete genome of Sphingomonas hengshuiensis sp. WHSC-8 isolated from soil of Hengshui Lake.</title>
        <authorList>
            <person name="Wei S."/>
            <person name="Guo J."/>
            <person name="Su C."/>
            <person name="Wu R."/>
            <person name="Zhang Z."/>
            <person name="Liang K."/>
            <person name="Li H."/>
            <person name="Wang T."/>
            <person name="Liu H."/>
            <person name="Zhang C."/>
            <person name="Li Z."/>
            <person name="Wang Q."/>
            <person name="Meng J."/>
        </authorList>
    </citation>
    <scope>NUCLEOTIDE SEQUENCE [LARGE SCALE GENOMIC DNA]</scope>
    <source>
        <strain evidence="2 3">WHSC-8</strain>
    </source>
</reference>
<keyword evidence="3" id="KW-1185">Reference proteome</keyword>
<dbReference type="KEGG" id="sphi:TS85_06495"/>
<dbReference type="EMBL" id="CP010836">
    <property type="protein sequence ID" value="AJP71498.1"/>
    <property type="molecule type" value="Genomic_DNA"/>
</dbReference>
<accession>A0A7U4J769</accession>
<gene>
    <name evidence="2" type="ORF">TS85_06495</name>
</gene>
<organism evidence="2 3">
    <name type="scientific">Sphingomonas hengshuiensis</name>
    <dbReference type="NCBI Taxonomy" id="1609977"/>
    <lineage>
        <taxon>Bacteria</taxon>
        <taxon>Pseudomonadati</taxon>
        <taxon>Pseudomonadota</taxon>
        <taxon>Alphaproteobacteria</taxon>
        <taxon>Sphingomonadales</taxon>
        <taxon>Sphingomonadaceae</taxon>
        <taxon>Sphingomonas</taxon>
    </lineage>
</organism>
<evidence type="ECO:0000313" key="3">
    <source>
        <dbReference type="Proteomes" id="UP000032300"/>
    </source>
</evidence>
<feature type="transmembrane region" description="Helical" evidence="1">
    <location>
        <begin position="80"/>
        <end position="102"/>
    </location>
</feature>
<keyword evidence="1" id="KW-1133">Transmembrane helix</keyword>